<comment type="caution">
    <text evidence="1">The sequence shown here is derived from an EMBL/GenBank/DDBJ whole genome shotgun (WGS) entry which is preliminary data.</text>
</comment>
<dbReference type="Proteomes" id="UP001603857">
    <property type="component" value="Unassembled WGS sequence"/>
</dbReference>
<organism evidence="1 2">
    <name type="scientific">Flemingia macrophylla</name>
    <dbReference type="NCBI Taxonomy" id="520843"/>
    <lineage>
        <taxon>Eukaryota</taxon>
        <taxon>Viridiplantae</taxon>
        <taxon>Streptophyta</taxon>
        <taxon>Embryophyta</taxon>
        <taxon>Tracheophyta</taxon>
        <taxon>Spermatophyta</taxon>
        <taxon>Magnoliopsida</taxon>
        <taxon>eudicotyledons</taxon>
        <taxon>Gunneridae</taxon>
        <taxon>Pentapetalae</taxon>
        <taxon>rosids</taxon>
        <taxon>fabids</taxon>
        <taxon>Fabales</taxon>
        <taxon>Fabaceae</taxon>
        <taxon>Papilionoideae</taxon>
        <taxon>50 kb inversion clade</taxon>
        <taxon>NPAAA clade</taxon>
        <taxon>indigoferoid/millettioid clade</taxon>
        <taxon>Phaseoleae</taxon>
        <taxon>Flemingia</taxon>
    </lineage>
</organism>
<evidence type="ECO:0000313" key="1">
    <source>
        <dbReference type="EMBL" id="KAL2325477.1"/>
    </source>
</evidence>
<gene>
    <name evidence="1" type="ORF">Fmac_024535</name>
</gene>
<dbReference type="AlphaFoldDB" id="A0ABD1LPP4"/>
<protein>
    <submittedName>
        <fullName evidence="1">Uncharacterized protein</fullName>
    </submittedName>
</protein>
<evidence type="ECO:0000313" key="2">
    <source>
        <dbReference type="Proteomes" id="UP001603857"/>
    </source>
</evidence>
<name>A0ABD1LPP4_9FABA</name>
<sequence length="71" mass="8355">MQHATKKRKYYSYHINATPQIILTDVFTLLSRTTMQLNMSPFTVFKLSSSFFFNGSTSLFSHNYHTTFLHQ</sequence>
<proteinExistence type="predicted"/>
<accession>A0ABD1LPP4</accession>
<reference evidence="1 2" key="1">
    <citation type="submission" date="2024-08" db="EMBL/GenBank/DDBJ databases">
        <title>Insights into the chromosomal genome structure of Flemingia macrophylla.</title>
        <authorList>
            <person name="Ding Y."/>
            <person name="Zhao Y."/>
            <person name="Bi W."/>
            <person name="Wu M."/>
            <person name="Zhao G."/>
            <person name="Gong Y."/>
            <person name="Li W."/>
            <person name="Zhang P."/>
        </authorList>
    </citation>
    <scope>NUCLEOTIDE SEQUENCE [LARGE SCALE GENOMIC DNA]</scope>
    <source>
        <strain evidence="1">DYQJB</strain>
        <tissue evidence="1">Leaf</tissue>
    </source>
</reference>
<keyword evidence="2" id="KW-1185">Reference proteome</keyword>
<dbReference type="EMBL" id="JBGMDY010000008">
    <property type="protein sequence ID" value="KAL2325477.1"/>
    <property type="molecule type" value="Genomic_DNA"/>
</dbReference>